<reference evidence="2" key="1">
    <citation type="submission" date="2015-07" db="EMBL/GenBank/DDBJ databases">
        <title>MeaNS - Measles Nucleotide Surveillance Program.</title>
        <authorList>
            <person name="Tran T."/>
            <person name="Druce J."/>
        </authorList>
    </citation>
    <scope>NUCLEOTIDE SEQUENCE</scope>
    <source>
        <strain evidence="2">UCB-OBI-ISO-001</strain>
        <tissue evidence="2">Gonad</tissue>
    </source>
</reference>
<dbReference type="AlphaFoldDB" id="A0A0L8HIE5"/>
<proteinExistence type="predicted"/>
<accession>A0A0L8HIE5</accession>
<sequence>MFLLSTLPTGDKKQAGRSQESTDRVAVFLDNWPRLITPGSLVLAYVFMK</sequence>
<organism evidence="2">
    <name type="scientific">Octopus bimaculoides</name>
    <name type="common">California two-spotted octopus</name>
    <dbReference type="NCBI Taxonomy" id="37653"/>
    <lineage>
        <taxon>Eukaryota</taxon>
        <taxon>Metazoa</taxon>
        <taxon>Spiralia</taxon>
        <taxon>Lophotrochozoa</taxon>
        <taxon>Mollusca</taxon>
        <taxon>Cephalopoda</taxon>
        <taxon>Coleoidea</taxon>
        <taxon>Octopodiformes</taxon>
        <taxon>Octopoda</taxon>
        <taxon>Incirrata</taxon>
        <taxon>Octopodidae</taxon>
        <taxon>Octopus</taxon>
    </lineage>
</organism>
<feature type="region of interest" description="Disordered" evidence="1">
    <location>
        <begin position="1"/>
        <end position="20"/>
    </location>
</feature>
<gene>
    <name evidence="2" type="ORF">OCBIM_22013846mg</name>
</gene>
<evidence type="ECO:0000313" key="2">
    <source>
        <dbReference type="EMBL" id="KOF89001.1"/>
    </source>
</evidence>
<dbReference type="EMBL" id="KQ418068">
    <property type="protein sequence ID" value="KOF89001.1"/>
    <property type="molecule type" value="Genomic_DNA"/>
</dbReference>
<evidence type="ECO:0000256" key="1">
    <source>
        <dbReference type="SAM" id="MobiDB-lite"/>
    </source>
</evidence>
<protein>
    <submittedName>
        <fullName evidence="2">Uncharacterized protein</fullName>
    </submittedName>
</protein>
<name>A0A0L8HIE5_OCTBM</name>